<organism evidence="2 3">
    <name type="scientific">Nephila pilipes</name>
    <name type="common">Giant wood spider</name>
    <name type="synonym">Nephila maculata</name>
    <dbReference type="NCBI Taxonomy" id="299642"/>
    <lineage>
        <taxon>Eukaryota</taxon>
        <taxon>Metazoa</taxon>
        <taxon>Ecdysozoa</taxon>
        <taxon>Arthropoda</taxon>
        <taxon>Chelicerata</taxon>
        <taxon>Arachnida</taxon>
        <taxon>Araneae</taxon>
        <taxon>Araneomorphae</taxon>
        <taxon>Entelegynae</taxon>
        <taxon>Araneoidea</taxon>
        <taxon>Nephilidae</taxon>
        <taxon>Nephila</taxon>
    </lineage>
</organism>
<sequence length="82" mass="9096">MNDIGHAIPGYPHQTPAEIQPPTISQKEPSSSLTDTLIKLRNPQVKEIFELLDQVIAIATSNLSEYQKMRAILKIADEDLGI</sequence>
<dbReference type="Proteomes" id="UP000887013">
    <property type="component" value="Unassembled WGS sequence"/>
</dbReference>
<reference evidence="2" key="1">
    <citation type="submission" date="2020-08" db="EMBL/GenBank/DDBJ databases">
        <title>Multicomponent nature underlies the extraordinary mechanical properties of spider dragline silk.</title>
        <authorList>
            <person name="Kono N."/>
            <person name="Nakamura H."/>
            <person name="Mori M."/>
            <person name="Yoshida Y."/>
            <person name="Ohtoshi R."/>
            <person name="Malay A.D."/>
            <person name="Moran D.A.P."/>
            <person name="Tomita M."/>
            <person name="Numata K."/>
            <person name="Arakawa K."/>
        </authorList>
    </citation>
    <scope>NUCLEOTIDE SEQUENCE</scope>
</reference>
<proteinExistence type="predicted"/>
<feature type="region of interest" description="Disordered" evidence="1">
    <location>
        <begin position="1"/>
        <end position="33"/>
    </location>
</feature>
<feature type="compositionally biased region" description="Polar residues" evidence="1">
    <location>
        <begin position="22"/>
        <end position="33"/>
    </location>
</feature>
<evidence type="ECO:0000256" key="1">
    <source>
        <dbReference type="SAM" id="MobiDB-lite"/>
    </source>
</evidence>
<accession>A0A8X6UEX7</accession>
<protein>
    <submittedName>
        <fullName evidence="2">Uncharacterized protein</fullName>
    </submittedName>
</protein>
<comment type="caution">
    <text evidence="2">The sequence shown here is derived from an EMBL/GenBank/DDBJ whole genome shotgun (WGS) entry which is preliminary data.</text>
</comment>
<gene>
    <name evidence="2" type="ORF">NPIL_633031</name>
</gene>
<name>A0A8X6UEX7_NEPPI</name>
<dbReference type="EMBL" id="BMAW01123466">
    <property type="protein sequence ID" value="GFU03407.1"/>
    <property type="molecule type" value="Genomic_DNA"/>
</dbReference>
<dbReference type="AlphaFoldDB" id="A0A8X6UEX7"/>
<keyword evidence="3" id="KW-1185">Reference proteome</keyword>
<evidence type="ECO:0000313" key="3">
    <source>
        <dbReference type="Proteomes" id="UP000887013"/>
    </source>
</evidence>
<evidence type="ECO:0000313" key="2">
    <source>
        <dbReference type="EMBL" id="GFU03407.1"/>
    </source>
</evidence>